<protein>
    <recommendedName>
        <fullName evidence="3">Mannitol-1-phosphate 5-dehydrogenase</fullName>
    </recommendedName>
</protein>
<proteinExistence type="predicted"/>
<evidence type="ECO:0000313" key="2">
    <source>
        <dbReference type="Proteomes" id="UP000024043"/>
    </source>
</evidence>
<gene>
    <name evidence="1" type="ORF">AC00_0565</name>
</gene>
<reference evidence="1 2" key="1">
    <citation type="submission" date="2014-03" db="EMBL/GenBank/DDBJ databases">
        <title>Genetic Variability of E. coli after antibiotic treatment.</title>
        <authorList>
            <person name="Silbergeld E."/>
            <person name="Coles C."/>
            <person name="Seidman J.C."/>
            <person name="You Y."/>
            <person name="George J."/>
            <person name="Nadendla S."/>
            <person name="Huot H."/>
            <person name="Daugherty S.C."/>
            <person name="Nagaraj S."/>
            <person name="Ott S."/>
            <person name="Klega K."/>
            <person name="Rasko D."/>
        </authorList>
    </citation>
    <scope>NUCLEOTIDE SEQUENCE [LARGE SCALE GENOMIC DNA]</scope>
    <source>
        <strain evidence="1 2">1-250-04_S3_C1</strain>
    </source>
</reference>
<organism evidence="1 2">
    <name type="scientific">Escherichia coli 1-250-04_S3_C1</name>
    <dbReference type="NCBI Taxonomy" id="1444135"/>
    <lineage>
        <taxon>Bacteria</taxon>
        <taxon>Pseudomonadati</taxon>
        <taxon>Pseudomonadota</taxon>
        <taxon>Gammaproteobacteria</taxon>
        <taxon>Enterobacterales</taxon>
        <taxon>Enterobacteriaceae</taxon>
        <taxon>Escherichia</taxon>
    </lineage>
</organism>
<sequence length="41" mass="4489">MRASGNRCTMPDATLDASYQAYNGYRSGKPDKAFTPHPAIK</sequence>
<dbReference type="EMBL" id="JJLU01000020">
    <property type="protein sequence ID" value="EZJ89773.1"/>
    <property type="molecule type" value="Genomic_DNA"/>
</dbReference>
<dbReference type="AntiFam" id="ANF00064">
    <property type="entry name" value="Unclear, Possibly translation of poorly localized IS Element IS621"/>
</dbReference>
<accession>A0AAN4NX55</accession>
<evidence type="ECO:0008006" key="3">
    <source>
        <dbReference type="Google" id="ProtNLM"/>
    </source>
</evidence>
<name>A0AAN4NX55_ECOLX</name>
<dbReference type="AlphaFoldDB" id="A0AAN4NX55"/>
<dbReference type="Proteomes" id="UP000024043">
    <property type="component" value="Unassembled WGS sequence"/>
</dbReference>
<comment type="caution">
    <text evidence="1">The sequence shown here is derived from an EMBL/GenBank/DDBJ whole genome shotgun (WGS) entry which is preliminary data.</text>
</comment>
<evidence type="ECO:0000313" key="1">
    <source>
        <dbReference type="EMBL" id="EZJ89773.1"/>
    </source>
</evidence>